<sequence>MTSEVASRKGPIVGVSVLCHDQDRVLLIKRGNPPYKGLWSLPGGRVEYGEALTAAAERELFEETGIKATLGEPVDMFETMMHDGAGTTTSHYVLVVFSGAYLSGTPWAGDDAADASWFAIGELGSLHTTPGTVARIKRLLPGR</sequence>
<keyword evidence="6" id="KW-1185">Reference proteome</keyword>
<comment type="caution">
    <text evidence="5">The sequence shown here is derived from an EMBL/GenBank/DDBJ whole genome shotgun (WGS) entry which is preliminary data.</text>
</comment>
<proteinExistence type="inferred from homology"/>
<evidence type="ECO:0000313" key="5">
    <source>
        <dbReference type="EMBL" id="TWI87700.1"/>
    </source>
</evidence>
<dbReference type="PROSITE" id="PS00893">
    <property type="entry name" value="NUDIX_BOX"/>
    <property type="match status" value="1"/>
</dbReference>
<evidence type="ECO:0000256" key="1">
    <source>
        <dbReference type="ARBA" id="ARBA00001946"/>
    </source>
</evidence>
<dbReference type="OrthoDB" id="9761969at2"/>
<keyword evidence="2 3" id="KW-0378">Hydrolase</keyword>
<dbReference type="InterPro" id="IPR020084">
    <property type="entry name" value="NUDIX_hydrolase_CS"/>
</dbReference>
<dbReference type="Pfam" id="PF00293">
    <property type="entry name" value="NUDIX"/>
    <property type="match status" value="1"/>
</dbReference>
<dbReference type="CDD" id="cd04673">
    <property type="entry name" value="NUDIX_ADPRase"/>
    <property type="match status" value="1"/>
</dbReference>
<dbReference type="PANTHER" id="PTHR43736">
    <property type="entry name" value="ADP-RIBOSE PYROPHOSPHATASE"/>
    <property type="match status" value="1"/>
</dbReference>
<evidence type="ECO:0000259" key="4">
    <source>
        <dbReference type="PROSITE" id="PS51462"/>
    </source>
</evidence>
<reference evidence="5 6" key="1">
    <citation type="submission" date="2019-07" db="EMBL/GenBank/DDBJ databases">
        <title>Genomic Encyclopedia of Archaeal and Bacterial Type Strains, Phase II (KMG-II): from individual species to whole genera.</title>
        <authorList>
            <person name="Goeker M."/>
        </authorList>
    </citation>
    <scope>NUCLEOTIDE SEQUENCE [LARGE SCALE GENOMIC DNA]</scope>
    <source>
        <strain evidence="5 6">ATCC BAA-252</strain>
    </source>
</reference>
<dbReference type="PRINTS" id="PR00502">
    <property type="entry name" value="NUDIXFAMILY"/>
</dbReference>
<dbReference type="Proteomes" id="UP000320593">
    <property type="component" value="Unassembled WGS sequence"/>
</dbReference>
<dbReference type="EMBL" id="VLLF01000004">
    <property type="protein sequence ID" value="TWI87700.1"/>
    <property type="molecule type" value="Genomic_DNA"/>
</dbReference>
<evidence type="ECO:0000256" key="3">
    <source>
        <dbReference type="RuleBase" id="RU003476"/>
    </source>
</evidence>
<dbReference type="InterPro" id="IPR020476">
    <property type="entry name" value="Nudix_hydrolase"/>
</dbReference>
<dbReference type="PANTHER" id="PTHR43736:SF1">
    <property type="entry name" value="DIHYDRONEOPTERIN TRIPHOSPHATE DIPHOSPHATASE"/>
    <property type="match status" value="1"/>
</dbReference>
<dbReference type="InterPro" id="IPR000086">
    <property type="entry name" value="NUDIX_hydrolase_dom"/>
</dbReference>
<protein>
    <submittedName>
        <fullName evidence="5">ADP-ribose pyrophosphatase YjhB (NUDIX family)</fullName>
    </submittedName>
</protein>
<dbReference type="RefSeq" id="WP_145343240.1">
    <property type="nucleotide sequence ID" value="NZ_SMLY01000050.1"/>
</dbReference>
<comment type="similarity">
    <text evidence="3">Belongs to the Nudix hydrolase family.</text>
</comment>
<dbReference type="Gene3D" id="3.90.79.10">
    <property type="entry name" value="Nucleoside Triphosphate Pyrophosphohydrolase"/>
    <property type="match status" value="1"/>
</dbReference>
<organism evidence="5 6">
    <name type="scientific">Roseibium hamelinense</name>
    <dbReference type="NCBI Taxonomy" id="150831"/>
    <lineage>
        <taxon>Bacteria</taxon>
        <taxon>Pseudomonadati</taxon>
        <taxon>Pseudomonadota</taxon>
        <taxon>Alphaproteobacteria</taxon>
        <taxon>Hyphomicrobiales</taxon>
        <taxon>Stappiaceae</taxon>
        <taxon>Roseibium</taxon>
    </lineage>
</organism>
<dbReference type="AlphaFoldDB" id="A0A562T3W7"/>
<comment type="cofactor">
    <cofactor evidence="1">
        <name>Mg(2+)</name>
        <dbReference type="ChEBI" id="CHEBI:18420"/>
    </cofactor>
</comment>
<dbReference type="SUPFAM" id="SSF55811">
    <property type="entry name" value="Nudix"/>
    <property type="match status" value="1"/>
</dbReference>
<name>A0A562T3W7_9HYPH</name>
<dbReference type="PROSITE" id="PS51462">
    <property type="entry name" value="NUDIX"/>
    <property type="match status" value="1"/>
</dbReference>
<accession>A0A562T3W7</accession>
<feature type="domain" description="Nudix hydrolase" evidence="4">
    <location>
        <begin position="8"/>
        <end position="141"/>
    </location>
</feature>
<evidence type="ECO:0000313" key="6">
    <source>
        <dbReference type="Proteomes" id="UP000320593"/>
    </source>
</evidence>
<dbReference type="InterPro" id="IPR015797">
    <property type="entry name" value="NUDIX_hydrolase-like_dom_sf"/>
</dbReference>
<evidence type="ECO:0000256" key="2">
    <source>
        <dbReference type="ARBA" id="ARBA00022801"/>
    </source>
</evidence>
<gene>
    <name evidence="5" type="ORF">JM93_02269</name>
</gene>
<dbReference type="GO" id="GO:0016787">
    <property type="term" value="F:hydrolase activity"/>
    <property type="evidence" value="ECO:0007669"/>
    <property type="project" value="UniProtKB-KW"/>
</dbReference>